<dbReference type="Proteomes" id="UP000490800">
    <property type="component" value="Unassembled WGS sequence"/>
</dbReference>
<keyword evidence="12" id="KW-0175">Coiled coil</keyword>
<dbReference type="PANTHER" id="PTHR45339:SF6">
    <property type="entry name" value="SENSORY HISTIDINE PROTEIN KINASE"/>
    <property type="match status" value="1"/>
</dbReference>
<dbReference type="FunFam" id="3.30.565.10:FF:000010">
    <property type="entry name" value="Sensor histidine kinase RcsC"/>
    <property type="match status" value="1"/>
</dbReference>
<feature type="domain" description="Response regulatory" evidence="14">
    <location>
        <begin position="6"/>
        <end position="123"/>
    </location>
</feature>
<evidence type="ECO:0000256" key="2">
    <source>
        <dbReference type="ARBA" id="ARBA00006402"/>
    </source>
</evidence>
<evidence type="ECO:0000256" key="4">
    <source>
        <dbReference type="ARBA" id="ARBA00022553"/>
    </source>
</evidence>
<dbReference type="SUPFAM" id="SSF55874">
    <property type="entry name" value="ATPase domain of HSP90 chaperone/DNA topoisomerase II/histidine kinase"/>
    <property type="match status" value="1"/>
</dbReference>
<name>A0A7X3FJR4_9BACL</name>
<organism evidence="15 16">
    <name type="scientific">Paenibacillus lutrae</name>
    <dbReference type="NCBI Taxonomy" id="2078573"/>
    <lineage>
        <taxon>Bacteria</taxon>
        <taxon>Bacillati</taxon>
        <taxon>Bacillota</taxon>
        <taxon>Bacilli</taxon>
        <taxon>Bacillales</taxon>
        <taxon>Paenibacillaceae</taxon>
        <taxon>Paenibacillus</taxon>
    </lineage>
</organism>
<dbReference type="Gene3D" id="1.10.287.130">
    <property type="match status" value="1"/>
</dbReference>
<comment type="catalytic activity">
    <reaction evidence="1">
        <text>ATP + protein L-histidine = ADP + protein N-phospho-L-histidine.</text>
        <dbReference type="EC" id="2.7.13.3"/>
    </reaction>
</comment>
<evidence type="ECO:0000256" key="9">
    <source>
        <dbReference type="ARBA" id="ARBA00023012"/>
    </source>
</evidence>
<comment type="caution">
    <text evidence="15">The sequence shown here is derived from an EMBL/GenBank/DDBJ whole genome shotgun (WGS) entry which is preliminary data.</text>
</comment>
<feature type="domain" description="Histidine kinase" evidence="13">
    <location>
        <begin position="173"/>
        <end position="394"/>
    </location>
</feature>
<dbReference type="Pfam" id="PF02518">
    <property type="entry name" value="HATPase_c"/>
    <property type="match status" value="1"/>
</dbReference>
<keyword evidence="7" id="KW-0418">Kinase</keyword>
<dbReference type="EC" id="2.7.13.3" evidence="3"/>
<dbReference type="CDD" id="cd00082">
    <property type="entry name" value="HisKA"/>
    <property type="match status" value="1"/>
</dbReference>
<dbReference type="AlphaFoldDB" id="A0A7X3FJR4"/>
<evidence type="ECO:0000313" key="16">
    <source>
        <dbReference type="Proteomes" id="UP000490800"/>
    </source>
</evidence>
<evidence type="ECO:0000256" key="8">
    <source>
        <dbReference type="ARBA" id="ARBA00022840"/>
    </source>
</evidence>
<evidence type="ECO:0000256" key="10">
    <source>
        <dbReference type="ARBA" id="ARBA00074306"/>
    </source>
</evidence>
<evidence type="ECO:0000259" key="14">
    <source>
        <dbReference type="PROSITE" id="PS50110"/>
    </source>
</evidence>
<evidence type="ECO:0000256" key="6">
    <source>
        <dbReference type="ARBA" id="ARBA00022741"/>
    </source>
</evidence>
<dbReference type="Pfam" id="PF00072">
    <property type="entry name" value="Response_reg"/>
    <property type="match status" value="1"/>
</dbReference>
<gene>
    <name evidence="15" type="ORF">EDM21_13905</name>
</gene>
<proteinExistence type="inferred from homology"/>
<dbReference type="InterPro" id="IPR011006">
    <property type="entry name" value="CheY-like_superfamily"/>
</dbReference>
<evidence type="ECO:0000256" key="5">
    <source>
        <dbReference type="ARBA" id="ARBA00022679"/>
    </source>
</evidence>
<dbReference type="SUPFAM" id="SSF47384">
    <property type="entry name" value="Homodimeric domain of signal transducing histidine kinase"/>
    <property type="match status" value="1"/>
</dbReference>
<dbReference type="InterPro" id="IPR005467">
    <property type="entry name" value="His_kinase_dom"/>
</dbReference>
<dbReference type="Gene3D" id="3.30.565.10">
    <property type="entry name" value="Histidine kinase-like ATPase, C-terminal domain"/>
    <property type="match status" value="1"/>
</dbReference>
<reference evidence="15 16" key="1">
    <citation type="journal article" date="2019" name="Microorganisms">
        <title>Paenibacillus lutrae sp. nov., A Chitinolytic Species Isolated from A River Otter in Castril Natural Park, Granada, Spain.</title>
        <authorList>
            <person name="Rodriguez M."/>
            <person name="Reina J.C."/>
            <person name="Bejar V."/>
            <person name="Llamas I."/>
        </authorList>
    </citation>
    <scope>NUCLEOTIDE SEQUENCE [LARGE SCALE GENOMIC DNA]</scope>
    <source>
        <strain evidence="15 16">N10</strain>
    </source>
</reference>
<dbReference type="RefSeq" id="WP_157336309.1">
    <property type="nucleotide sequence ID" value="NZ_RHLK01000007.1"/>
</dbReference>
<dbReference type="Pfam" id="PF00512">
    <property type="entry name" value="HisKA"/>
    <property type="match status" value="1"/>
</dbReference>
<dbReference type="Gene3D" id="3.40.50.2300">
    <property type="match status" value="1"/>
</dbReference>
<feature type="modified residue" description="4-aspartylphosphate" evidence="11">
    <location>
        <position position="55"/>
    </location>
</feature>
<keyword evidence="4 11" id="KW-0597">Phosphoprotein</keyword>
<accession>A0A7X3FJR4</accession>
<protein>
    <recommendedName>
        <fullName evidence="10">Circadian input-output histidine kinase CikA</fullName>
        <ecNumber evidence="3">2.7.13.3</ecNumber>
    </recommendedName>
</protein>
<dbReference type="PRINTS" id="PR00344">
    <property type="entry name" value="BCTRLSENSOR"/>
</dbReference>
<evidence type="ECO:0000256" key="12">
    <source>
        <dbReference type="SAM" id="Coils"/>
    </source>
</evidence>
<keyword evidence="6" id="KW-0547">Nucleotide-binding</keyword>
<dbReference type="OrthoDB" id="9790669at2"/>
<dbReference type="SMART" id="SM00387">
    <property type="entry name" value="HATPase_c"/>
    <property type="match status" value="1"/>
</dbReference>
<dbReference type="InterPro" id="IPR003661">
    <property type="entry name" value="HisK_dim/P_dom"/>
</dbReference>
<dbReference type="PANTHER" id="PTHR45339">
    <property type="entry name" value="HYBRID SIGNAL TRANSDUCTION HISTIDINE KINASE J"/>
    <property type="match status" value="1"/>
</dbReference>
<dbReference type="InterPro" id="IPR036097">
    <property type="entry name" value="HisK_dim/P_sf"/>
</dbReference>
<evidence type="ECO:0000256" key="7">
    <source>
        <dbReference type="ARBA" id="ARBA00022777"/>
    </source>
</evidence>
<dbReference type="InterPro" id="IPR036890">
    <property type="entry name" value="HATPase_C_sf"/>
</dbReference>
<dbReference type="PROSITE" id="PS50110">
    <property type="entry name" value="RESPONSE_REGULATORY"/>
    <property type="match status" value="1"/>
</dbReference>
<sequence>MEYPIRILLVDDRPEDFLTIQALLVETSYQLIRASSGMEALKFLLENEYALIIMDVMMPDMNGFETAERIKMRKKSKDIPIIFLTALTPEVEDYMKAYTAGAIDYLTKPFHSGVLRSKIEGFVRLYKAHKELQIKTNELQEQALELAEANRVLTQLKETAEVASRIKSGFLAMMSHEIRTPLNGIIAMSDILKASDLKPDDAEMAEIIHTSGHALLSVMNHILDFTKIESGKMELDYEPFDLKACMKETTDLFRALARERSLTLETHIDPEIPEMLIGDSNRLRQVLNNLIGNAVKFTEAGSVTVYVNNRDISGNIIRLEFIVEDTGIGIPQDKMNHLFQPFTQIDATINRKFGGTGLGLSICKTLVNLMGGTIYAKSNVKEGAVFVFTVQAGIPSRFMASLS</sequence>
<dbReference type="EMBL" id="RHLK01000007">
    <property type="protein sequence ID" value="MVP00602.1"/>
    <property type="molecule type" value="Genomic_DNA"/>
</dbReference>
<keyword evidence="8" id="KW-0067">ATP-binding</keyword>
<keyword evidence="9" id="KW-0902">Two-component regulatory system</keyword>
<dbReference type="CDD" id="cd16922">
    <property type="entry name" value="HATPase_EvgS-ArcB-TorS-like"/>
    <property type="match status" value="1"/>
</dbReference>
<comment type="similarity">
    <text evidence="2">In the N-terminal section; belongs to the phytochrome family.</text>
</comment>
<dbReference type="SMART" id="SM00388">
    <property type="entry name" value="HisKA"/>
    <property type="match status" value="1"/>
</dbReference>
<keyword evidence="5" id="KW-0808">Transferase</keyword>
<dbReference type="SMART" id="SM00448">
    <property type="entry name" value="REC"/>
    <property type="match status" value="1"/>
</dbReference>
<keyword evidence="16" id="KW-1185">Reference proteome</keyword>
<evidence type="ECO:0000313" key="15">
    <source>
        <dbReference type="EMBL" id="MVP00602.1"/>
    </source>
</evidence>
<dbReference type="InterPro" id="IPR003594">
    <property type="entry name" value="HATPase_dom"/>
</dbReference>
<dbReference type="GO" id="GO:0005524">
    <property type="term" value="F:ATP binding"/>
    <property type="evidence" value="ECO:0007669"/>
    <property type="project" value="UniProtKB-KW"/>
</dbReference>
<dbReference type="PROSITE" id="PS50109">
    <property type="entry name" value="HIS_KIN"/>
    <property type="match status" value="1"/>
</dbReference>
<evidence type="ECO:0000256" key="11">
    <source>
        <dbReference type="PROSITE-ProRule" id="PRU00169"/>
    </source>
</evidence>
<feature type="coiled-coil region" evidence="12">
    <location>
        <begin position="129"/>
        <end position="166"/>
    </location>
</feature>
<evidence type="ECO:0000256" key="1">
    <source>
        <dbReference type="ARBA" id="ARBA00000085"/>
    </source>
</evidence>
<evidence type="ECO:0000259" key="13">
    <source>
        <dbReference type="PROSITE" id="PS50109"/>
    </source>
</evidence>
<dbReference type="InterPro" id="IPR001789">
    <property type="entry name" value="Sig_transdc_resp-reg_receiver"/>
</dbReference>
<dbReference type="GO" id="GO:0000155">
    <property type="term" value="F:phosphorelay sensor kinase activity"/>
    <property type="evidence" value="ECO:0007669"/>
    <property type="project" value="InterPro"/>
</dbReference>
<evidence type="ECO:0000256" key="3">
    <source>
        <dbReference type="ARBA" id="ARBA00012438"/>
    </source>
</evidence>
<dbReference type="InterPro" id="IPR004358">
    <property type="entry name" value="Sig_transdc_His_kin-like_C"/>
</dbReference>
<dbReference type="SUPFAM" id="SSF52172">
    <property type="entry name" value="CheY-like"/>
    <property type="match status" value="1"/>
</dbReference>